<keyword evidence="2" id="KW-1185">Reference proteome</keyword>
<proteinExistence type="predicted"/>
<accession>A0A2G9SI81</accession>
<name>A0A2G9SI81_AQUCT</name>
<dbReference type="Proteomes" id="UP000228934">
    <property type="component" value="Unassembled WGS sequence"/>
</dbReference>
<protein>
    <submittedName>
        <fullName evidence="1">Uncharacterized protein</fullName>
    </submittedName>
</protein>
<evidence type="ECO:0000313" key="2">
    <source>
        <dbReference type="Proteomes" id="UP000228934"/>
    </source>
</evidence>
<dbReference type="EMBL" id="KV924509">
    <property type="protein sequence ID" value="PIO39869.1"/>
    <property type="molecule type" value="Genomic_DNA"/>
</dbReference>
<dbReference type="AlphaFoldDB" id="A0A2G9SI81"/>
<reference evidence="2" key="1">
    <citation type="journal article" date="2017" name="Nat. Commun.">
        <title>The North American bullfrog draft genome provides insight into hormonal regulation of long noncoding RNA.</title>
        <authorList>
            <person name="Hammond S.A."/>
            <person name="Warren R.L."/>
            <person name="Vandervalk B.P."/>
            <person name="Kucuk E."/>
            <person name="Khan H."/>
            <person name="Gibb E.A."/>
            <person name="Pandoh P."/>
            <person name="Kirk H."/>
            <person name="Zhao Y."/>
            <person name="Jones M."/>
            <person name="Mungall A.J."/>
            <person name="Coope R."/>
            <person name="Pleasance S."/>
            <person name="Moore R.A."/>
            <person name="Holt R.A."/>
            <person name="Round J.M."/>
            <person name="Ohora S."/>
            <person name="Walle B.V."/>
            <person name="Veldhoen N."/>
            <person name="Helbing C.C."/>
            <person name="Birol I."/>
        </authorList>
    </citation>
    <scope>NUCLEOTIDE SEQUENCE [LARGE SCALE GENOMIC DNA]</scope>
</reference>
<organism evidence="1 2">
    <name type="scientific">Aquarana catesbeiana</name>
    <name type="common">American bullfrog</name>
    <name type="synonym">Rana catesbeiana</name>
    <dbReference type="NCBI Taxonomy" id="8400"/>
    <lineage>
        <taxon>Eukaryota</taxon>
        <taxon>Metazoa</taxon>
        <taxon>Chordata</taxon>
        <taxon>Craniata</taxon>
        <taxon>Vertebrata</taxon>
        <taxon>Euteleostomi</taxon>
        <taxon>Amphibia</taxon>
        <taxon>Batrachia</taxon>
        <taxon>Anura</taxon>
        <taxon>Neobatrachia</taxon>
        <taxon>Ranoidea</taxon>
        <taxon>Ranidae</taxon>
        <taxon>Aquarana</taxon>
    </lineage>
</organism>
<evidence type="ECO:0000313" key="1">
    <source>
        <dbReference type="EMBL" id="PIO39869.1"/>
    </source>
</evidence>
<gene>
    <name evidence="1" type="ORF">AB205_0211610</name>
</gene>
<sequence>MYYLTQARRVTRRLGSSRRIQIQCSTTPLSMMAFTLKTLKMLVSS</sequence>